<dbReference type="Gene3D" id="3.90.110.10">
    <property type="entry name" value="Lactate dehydrogenase/glycoside hydrolase, family 4, C-terminal"/>
    <property type="match status" value="1"/>
</dbReference>
<feature type="binding site" evidence="7 10">
    <location>
        <begin position="116"/>
        <end position="118"/>
    </location>
    <ligand>
        <name>NAD(+)</name>
        <dbReference type="ChEBI" id="CHEBI:57540"/>
    </ligand>
</feature>
<proteinExistence type="inferred from homology"/>
<gene>
    <name evidence="7" type="primary">ldh</name>
    <name evidence="13" type="ORF">IAB74_03030</name>
</gene>
<feature type="binding site" evidence="7">
    <location>
        <position position="99"/>
    </location>
    <ligand>
        <name>NAD(+)</name>
        <dbReference type="ChEBI" id="CHEBI:57540"/>
    </ligand>
</feature>
<dbReference type="InterPro" id="IPR011304">
    <property type="entry name" value="L-lactate_DH"/>
</dbReference>
<sequence length="314" mass="33791">MSKITVIGAGSVGATVANDLMIQGVASEIVLVDINKKKALGEALDIYQGAPFHSPAIVRSGEYEDAAGSDIVVITSGMPRKPGMTRLDLAQTNVNILKSIAEGVVPHAKDAIYLIVSNPVDVLTYVFTKISGLPENQIIGSGTILDTSRLQSELAKRFCISPKNVHAHVYGEHGDSSFVPWSLAHIANNHIDAYKHNAPDADRIDWHQDYAEVEEFVKKSGAQIIENKGATFFAVAMSVCHICKCIYSGAGTALSVSTMMHGEYGVDDVCLSVLTLVDRKGVRGKILNPLTDEEVVKLQASANKLKEVISQITY</sequence>
<evidence type="ECO:0000256" key="10">
    <source>
        <dbReference type="PIRSR" id="PIRSR000102-3"/>
    </source>
</evidence>
<evidence type="ECO:0000313" key="13">
    <source>
        <dbReference type="EMBL" id="HIQ67467.1"/>
    </source>
</evidence>
<dbReference type="GO" id="GO:0005737">
    <property type="term" value="C:cytoplasm"/>
    <property type="evidence" value="ECO:0007669"/>
    <property type="project" value="UniProtKB-SubCell"/>
</dbReference>
<evidence type="ECO:0000256" key="3">
    <source>
        <dbReference type="ARBA" id="ARBA00012967"/>
    </source>
</evidence>
<comment type="catalytic activity">
    <reaction evidence="6 7">
        <text>(S)-lactate + NAD(+) = pyruvate + NADH + H(+)</text>
        <dbReference type="Rhea" id="RHEA:23444"/>
        <dbReference type="ChEBI" id="CHEBI:15361"/>
        <dbReference type="ChEBI" id="CHEBI:15378"/>
        <dbReference type="ChEBI" id="CHEBI:16651"/>
        <dbReference type="ChEBI" id="CHEBI:57540"/>
        <dbReference type="ChEBI" id="CHEBI:57945"/>
        <dbReference type="EC" id="1.1.1.27"/>
    </reaction>
</comment>
<evidence type="ECO:0000256" key="6">
    <source>
        <dbReference type="ARBA" id="ARBA00049258"/>
    </source>
</evidence>
<dbReference type="SUPFAM" id="SSF56327">
    <property type="entry name" value="LDH C-terminal domain-like"/>
    <property type="match status" value="1"/>
</dbReference>
<comment type="subunit">
    <text evidence="7">Homotetramer.</text>
</comment>
<feature type="binding site" evidence="7 9">
    <location>
        <position position="86"/>
    </location>
    <ligand>
        <name>substrate</name>
    </ligand>
</feature>
<keyword evidence="5 7" id="KW-0520">NAD</keyword>
<feature type="binding site" evidence="7">
    <location>
        <position position="38"/>
    </location>
    <ligand>
        <name>NAD(+)</name>
        <dbReference type="ChEBI" id="CHEBI:57540"/>
    </ligand>
</feature>
<evidence type="ECO:0000256" key="7">
    <source>
        <dbReference type="HAMAP-Rule" id="MF_00488"/>
    </source>
</evidence>
<comment type="caution">
    <text evidence="7">Lacks conserved residue(s) required for the propagation of feature annotation.</text>
</comment>
<dbReference type="Pfam" id="PF02866">
    <property type="entry name" value="Ldh_1_C"/>
    <property type="match status" value="1"/>
</dbReference>
<dbReference type="InterPro" id="IPR022383">
    <property type="entry name" value="Lactate/malate_DH_C"/>
</dbReference>
<feature type="binding site" evidence="9">
    <location>
        <position position="149"/>
    </location>
    <ligand>
        <name>substrate</name>
    </ligand>
</feature>
<dbReference type="GO" id="GO:0006089">
    <property type="term" value="P:lactate metabolic process"/>
    <property type="evidence" value="ECO:0007669"/>
    <property type="project" value="TreeGrafter"/>
</dbReference>
<feature type="binding site" evidence="7">
    <location>
        <begin position="118"/>
        <end position="121"/>
    </location>
    <ligand>
        <name>substrate</name>
    </ligand>
</feature>
<dbReference type="HAMAP" id="MF_00488">
    <property type="entry name" value="Lactate_dehydrog"/>
    <property type="match status" value="1"/>
</dbReference>
<dbReference type="InterPro" id="IPR001557">
    <property type="entry name" value="L-lactate/malate_DH"/>
</dbReference>
<evidence type="ECO:0000256" key="1">
    <source>
        <dbReference type="ARBA" id="ARBA00004843"/>
    </source>
</evidence>
<protein>
    <recommendedName>
        <fullName evidence="3 7">L-lactate dehydrogenase</fullName>
        <shortName evidence="7">L-LDH</shortName>
        <ecNumber evidence="3 7">1.1.1.27</ecNumber>
    </recommendedName>
</protein>
<dbReference type="EMBL" id="DVFK01000043">
    <property type="protein sequence ID" value="HIQ67467.1"/>
    <property type="molecule type" value="Genomic_DNA"/>
</dbReference>
<feature type="binding site" evidence="10">
    <location>
        <begin position="8"/>
        <end position="13"/>
    </location>
    <ligand>
        <name>NAD(+)</name>
        <dbReference type="ChEBI" id="CHEBI:57540"/>
    </ligand>
</feature>
<evidence type="ECO:0000256" key="2">
    <source>
        <dbReference type="ARBA" id="ARBA00006054"/>
    </source>
</evidence>
<reference evidence="13" key="1">
    <citation type="submission" date="2020-10" db="EMBL/GenBank/DDBJ databases">
        <authorList>
            <person name="Gilroy R."/>
        </authorList>
    </citation>
    <scope>NUCLEOTIDE SEQUENCE</scope>
    <source>
        <strain evidence="13">13361</strain>
    </source>
</reference>
<comment type="subcellular location">
    <subcellularLocation>
        <location evidence="7">Cytoplasm</location>
    </subcellularLocation>
</comment>
<feature type="domain" description="Lactate/malate dehydrogenase N-terminal" evidence="11">
    <location>
        <begin position="3"/>
        <end position="140"/>
    </location>
</feature>
<feature type="binding site" evidence="7">
    <location>
        <position position="12"/>
    </location>
    <ligand>
        <name>NAD(+)</name>
        <dbReference type="ChEBI" id="CHEBI:57540"/>
    </ligand>
</feature>
<dbReference type="SUPFAM" id="SSF51735">
    <property type="entry name" value="NAD(P)-binding Rossmann-fold domains"/>
    <property type="match status" value="1"/>
</dbReference>
<feature type="binding site" evidence="9">
    <location>
        <position position="80"/>
    </location>
    <ligand>
        <name>substrate</name>
    </ligand>
</feature>
<feature type="binding site" evidence="7">
    <location>
        <position position="63"/>
    </location>
    <ligand>
        <name>NAD(+)</name>
        <dbReference type="ChEBI" id="CHEBI:57540"/>
    </ligand>
</feature>
<feature type="binding site" evidence="7">
    <location>
        <begin position="146"/>
        <end position="149"/>
    </location>
    <ligand>
        <name>substrate</name>
    </ligand>
</feature>
<evidence type="ECO:0000256" key="9">
    <source>
        <dbReference type="PIRSR" id="PIRSR000102-2"/>
    </source>
</evidence>
<name>A0A9D0Z1S9_9FIRM</name>
<reference evidence="13" key="2">
    <citation type="journal article" date="2021" name="PeerJ">
        <title>Extensive microbial diversity within the chicken gut microbiome revealed by metagenomics and culture.</title>
        <authorList>
            <person name="Gilroy R."/>
            <person name="Ravi A."/>
            <person name="Getino M."/>
            <person name="Pursley I."/>
            <person name="Horton D.L."/>
            <person name="Alikhan N.F."/>
            <person name="Baker D."/>
            <person name="Gharbi K."/>
            <person name="Hall N."/>
            <person name="Watson M."/>
            <person name="Adriaenssens E.M."/>
            <person name="Foster-Nyarko E."/>
            <person name="Jarju S."/>
            <person name="Secka A."/>
            <person name="Antonio M."/>
            <person name="Oren A."/>
            <person name="Chaudhuri R.R."/>
            <person name="La Ragione R."/>
            <person name="Hildebrand F."/>
            <person name="Pallen M.J."/>
        </authorList>
    </citation>
    <scope>NUCLEOTIDE SEQUENCE</scope>
    <source>
        <strain evidence="13">13361</strain>
    </source>
</reference>
<feature type="binding site" evidence="7">
    <location>
        <position position="231"/>
    </location>
    <ligand>
        <name>substrate</name>
    </ligand>
</feature>
<feature type="domain" description="Lactate/malate dehydrogenase C-terminal" evidence="12">
    <location>
        <begin position="143"/>
        <end position="312"/>
    </location>
</feature>
<dbReference type="PIRSF" id="PIRSF000102">
    <property type="entry name" value="Lac_mal_DH"/>
    <property type="match status" value="1"/>
</dbReference>
<evidence type="ECO:0000313" key="14">
    <source>
        <dbReference type="Proteomes" id="UP000886796"/>
    </source>
</evidence>
<feature type="binding site" evidence="7 10">
    <location>
        <position position="33"/>
    </location>
    <ligand>
        <name>NAD(+)</name>
        <dbReference type="ChEBI" id="CHEBI:57540"/>
    </ligand>
</feature>
<dbReference type="Gene3D" id="3.40.50.720">
    <property type="entry name" value="NAD(P)-binding Rossmann-like Domain"/>
    <property type="match status" value="1"/>
</dbReference>
<dbReference type="AlphaFoldDB" id="A0A9D0Z1S9"/>
<comment type="similarity">
    <text evidence="2 7">Belongs to the LDH/MDH superfamily. LDH family.</text>
</comment>
<feature type="binding site" evidence="7">
    <location>
        <position position="141"/>
    </location>
    <ligand>
        <name>NAD(+)</name>
        <dbReference type="ChEBI" id="CHEBI:57540"/>
    </ligand>
</feature>
<dbReference type="InterPro" id="IPR015955">
    <property type="entry name" value="Lactate_DH/Glyco_Ohase_4_C"/>
</dbReference>
<keyword evidence="4 7" id="KW-0560">Oxidoreductase</keyword>
<organism evidence="13 14">
    <name type="scientific">Candidatus Faecousia excrementigallinarum</name>
    <dbReference type="NCBI Taxonomy" id="2840806"/>
    <lineage>
        <taxon>Bacteria</taxon>
        <taxon>Bacillati</taxon>
        <taxon>Bacillota</taxon>
        <taxon>Clostridia</taxon>
        <taxon>Eubacteriales</taxon>
        <taxon>Oscillospiraceae</taxon>
        <taxon>Faecousia</taxon>
    </lineage>
</organism>
<evidence type="ECO:0000256" key="8">
    <source>
        <dbReference type="PIRSR" id="PIRSR000102-1"/>
    </source>
</evidence>
<comment type="pathway">
    <text evidence="1 7">Fermentation; pyruvate fermentation to lactate; (S)-lactate from pyruvate: step 1/1.</text>
</comment>
<dbReference type="NCBIfam" id="TIGR01771">
    <property type="entry name" value="L-LDH-NAD"/>
    <property type="match status" value="1"/>
</dbReference>
<accession>A0A9D0Z1S9</accession>
<feature type="binding site" evidence="9">
    <location>
        <position position="118"/>
    </location>
    <ligand>
        <name>substrate</name>
    </ligand>
</feature>
<dbReference type="InterPro" id="IPR036291">
    <property type="entry name" value="NAD(P)-bd_dom_sf"/>
</dbReference>
<dbReference type="PANTHER" id="PTHR43128">
    <property type="entry name" value="L-2-HYDROXYCARBOXYLATE DEHYDROGENASE (NAD(P)(+))"/>
    <property type="match status" value="1"/>
</dbReference>
<dbReference type="InterPro" id="IPR001236">
    <property type="entry name" value="Lactate/malate_DH_N"/>
</dbReference>
<dbReference type="EC" id="1.1.1.27" evidence="3 7"/>
<evidence type="ECO:0000256" key="4">
    <source>
        <dbReference type="ARBA" id="ARBA00023002"/>
    </source>
</evidence>
<keyword evidence="7" id="KW-0963">Cytoplasm</keyword>
<dbReference type="FunFam" id="3.40.50.720:FF:000018">
    <property type="entry name" value="Malate dehydrogenase"/>
    <property type="match status" value="1"/>
</dbReference>
<comment type="function">
    <text evidence="7">Catalyzes the conversion of lactate to pyruvate.</text>
</comment>
<dbReference type="Pfam" id="PF00056">
    <property type="entry name" value="Ldh_1_N"/>
    <property type="match status" value="1"/>
</dbReference>
<comment type="caution">
    <text evidence="13">The sequence shown here is derived from an EMBL/GenBank/DDBJ whole genome shotgun (WGS) entry which is preliminary data.</text>
</comment>
<dbReference type="GO" id="GO:0006096">
    <property type="term" value="P:glycolytic process"/>
    <property type="evidence" value="ECO:0007669"/>
    <property type="project" value="UniProtKB-UniRule"/>
</dbReference>
<evidence type="ECO:0000259" key="11">
    <source>
        <dbReference type="Pfam" id="PF00056"/>
    </source>
</evidence>
<dbReference type="PANTHER" id="PTHR43128:SF16">
    <property type="entry name" value="L-LACTATE DEHYDROGENASE"/>
    <property type="match status" value="1"/>
</dbReference>
<dbReference type="PRINTS" id="PR00086">
    <property type="entry name" value="LLDHDRGNASE"/>
</dbReference>
<dbReference type="GO" id="GO:0004459">
    <property type="term" value="F:L-lactate dehydrogenase (NAD+) activity"/>
    <property type="evidence" value="ECO:0007669"/>
    <property type="project" value="UniProtKB-UniRule"/>
</dbReference>
<feature type="active site" description="Proton acceptor" evidence="7 8">
    <location>
        <position position="173"/>
    </location>
</feature>
<evidence type="ECO:0000259" key="12">
    <source>
        <dbReference type="Pfam" id="PF02866"/>
    </source>
</evidence>
<feature type="binding site" evidence="10">
    <location>
        <position position="93"/>
    </location>
    <ligand>
        <name>NAD(+)</name>
        <dbReference type="ChEBI" id="CHEBI:57540"/>
    </ligand>
</feature>
<evidence type="ECO:0000256" key="5">
    <source>
        <dbReference type="ARBA" id="ARBA00023027"/>
    </source>
</evidence>
<dbReference type="NCBIfam" id="NF000824">
    <property type="entry name" value="PRK00066.1"/>
    <property type="match status" value="1"/>
</dbReference>
<dbReference type="Proteomes" id="UP000886796">
    <property type="component" value="Unassembled WGS sequence"/>
</dbReference>